<keyword evidence="4 5" id="KW-0862">Zinc</keyword>
<dbReference type="GO" id="GO:0005634">
    <property type="term" value="C:nucleus"/>
    <property type="evidence" value="ECO:0007669"/>
    <property type="project" value="TreeGrafter"/>
</dbReference>
<organism evidence="8 9">
    <name type="scientific">Plasmodium ovale curtisi</name>
    <dbReference type="NCBI Taxonomy" id="864141"/>
    <lineage>
        <taxon>Eukaryota</taxon>
        <taxon>Sar</taxon>
        <taxon>Alveolata</taxon>
        <taxon>Apicomplexa</taxon>
        <taxon>Aconoidasida</taxon>
        <taxon>Haemosporida</taxon>
        <taxon>Plasmodiidae</taxon>
        <taxon>Plasmodium</taxon>
        <taxon>Plasmodium (Plasmodium)</taxon>
    </lineage>
</organism>
<feature type="domain" description="C3H1-type" evidence="7">
    <location>
        <begin position="101"/>
        <end position="127"/>
    </location>
</feature>
<evidence type="ECO:0000313" key="8">
    <source>
        <dbReference type="EMBL" id="SBS86422.1"/>
    </source>
</evidence>
<evidence type="ECO:0000256" key="5">
    <source>
        <dbReference type="PROSITE-ProRule" id="PRU00723"/>
    </source>
</evidence>
<accession>A0A1A8W5J3</accession>
<sequence length="394" mass="45517">MDKLSDKEISQKIANMTNNLSTCSTSFKSIDKKGKKKKEGATQSKGQVNNITKKKKKKGKVDIYEDYKFTGKKEICKYYFKRGRCVHNGNCTYSHDVVPIYKVSKLCKFLVQGKCNNPNCIFSHDYNLFFCRNNLIFNSCKNPFCKFKHIKIEESSENTTEYNLQVNKALSNDDKIRFLYNNKPYLTELLIHKYYPENICEHTKIDNIAKNDSFPWYINGVIDLVNLDIKYNNADYFFKIVDTHIKRLNRKIMHLCDRNACVSEVTPVLNEESANSNYMNEQNATRAMETCNKPSVGDFQKLGNNNNIEGTGERRYAGRGGEIVSEMSKQMSTDQGDKEDDEKRTEKSGEKSGENGGEKGINGDEENFSGFKFYSSEEEEDYSKYLNKYFEIDT</sequence>
<feature type="zinc finger region" description="C3H1-type" evidence="5">
    <location>
        <begin position="101"/>
        <end position="127"/>
    </location>
</feature>
<dbReference type="InterPro" id="IPR000571">
    <property type="entry name" value="Znf_CCCH"/>
</dbReference>
<gene>
    <name evidence="8" type="ORF">POVCU2_0037080</name>
</gene>
<dbReference type="PROSITE" id="PS50103">
    <property type="entry name" value="ZF_C3H1"/>
    <property type="match status" value="2"/>
</dbReference>
<feature type="compositionally biased region" description="Basic and acidic residues" evidence="6">
    <location>
        <begin position="341"/>
        <end position="357"/>
    </location>
</feature>
<dbReference type="GO" id="GO:0003723">
    <property type="term" value="F:RNA binding"/>
    <property type="evidence" value="ECO:0007669"/>
    <property type="project" value="InterPro"/>
</dbReference>
<evidence type="ECO:0000256" key="1">
    <source>
        <dbReference type="ARBA" id="ARBA00022723"/>
    </source>
</evidence>
<dbReference type="SUPFAM" id="SSF90229">
    <property type="entry name" value="CCCH zinc finger"/>
    <property type="match status" value="1"/>
</dbReference>
<protein>
    <submittedName>
        <fullName evidence="8">Zinc finger protein, putative</fullName>
    </submittedName>
</protein>
<dbReference type="PANTHER" id="PTHR13119:SF12">
    <property type="entry name" value="PROTEIN SUPPRESSOR OF SABLE"/>
    <property type="match status" value="1"/>
</dbReference>
<feature type="zinc finger region" description="C3H1-type" evidence="5">
    <location>
        <begin position="70"/>
        <end position="98"/>
    </location>
</feature>
<dbReference type="GO" id="GO:0008270">
    <property type="term" value="F:zinc ion binding"/>
    <property type="evidence" value="ECO:0007669"/>
    <property type="project" value="UniProtKB-KW"/>
</dbReference>
<dbReference type="PANTHER" id="PTHR13119">
    <property type="entry name" value="ZINC FINGER CCCH DOMAIN-CONTAINING PROTEI"/>
    <property type="match status" value="1"/>
</dbReference>
<evidence type="ECO:0000256" key="2">
    <source>
        <dbReference type="ARBA" id="ARBA00022737"/>
    </source>
</evidence>
<keyword evidence="2" id="KW-0677">Repeat</keyword>
<keyword evidence="1 5" id="KW-0479">Metal-binding</keyword>
<dbReference type="EMBL" id="FLQU01000493">
    <property type="protein sequence ID" value="SBS86422.1"/>
    <property type="molecule type" value="Genomic_DNA"/>
</dbReference>
<feature type="domain" description="C3H1-type" evidence="7">
    <location>
        <begin position="70"/>
        <end position="98"/>
    </location>
</feature>
<evidence type="ECO:0000256" key="6">
    <source>
        <dbReference type="SAM" id="MobiDB-lite"/>
    </source>
</evidence>
<dbReference type="Proteomes" id="UP000078560">
    <property type="component" value="Unassembled WGS sequence"/>
</dbReference>
<dbReference type="SMART" id="SM00356">
    <property type="entry name" value="ZnF_C3H1"/>
    <property type="match status" value="2"/>
</dbReference>
<reference evidence="9" key="1">
    <citation type="submission" date="2016-05" db="EMBL/GenBank/DDBJ databases">
        <authorList>
            <person name="Naeem Raeece"/>
        </authorList>
    </citation>
    <scope>NUCLEOTIDE SEQUENCE [LARGE SCALE GENOMIC DNA]</scope>
</reference>
<evidence type="ECO:0000256" key="4">
    <source>
        <dbReference type="ARBA" id="ARBA00022833"/>
    </source>
</evidence>
<dbReference type="InterPro" id="IPR036855">
    <property type="entry name" value="Znf_CCCH_sf"/>
</dbReference>
<evidence type="ECO:0000313" key="9">
    <source>
        <dbReference type="Proteomes" id="UP000078560"/>
    </source>
</evidence>
<dbReference type="AlphaFoldDB" id="A0A1A8W5J3"/>
<dbReference type="VEuPathDB" id="PlasmoDB:PocGH01_12050600"/>
<evidence type="ECO:0000256" key="3">
    <source>
        <dbReference type="ARBA" id="ARBA00022771"/>
    </source>
</evidence>
<feature type="region of interest" description="Disordered" evidence="6">
    <location>
        <begin position="296"/>
        <end position="381"/>
    </location>
</feature>
<evidence type="ECO:0000259" key="7">
    <source>
        <dbReference type="PROSITE" id="PS50103"/>
    </source>
</evidence>
<dbReference type="Gene3D" id="4.10.1000.10">
    <property type="entry name" value="Zinc finger, CCCH-type"/>
    <property type="match status" value="1"/>
</dbReference>
<name>A0A1A8W5J3_PLAOA</name>
<dbReference type="InterPro" id="IPR045124">
    <property type="entry name" value="Su(sable)-like"/>
</dbReference>
<dbReference type="GO" id="GO:0045892">
    <property type="term" value="P:negative regulation of DNA-templated transcription"/>
    <property type="evidence" value="ECO:0007669"/>
    <property type="project" value="InterPro"/>
</dbReference>
<proteinExistence type="predicted"/>
<keyword evidence="3 5" id="KW-0863">Zinc-finger</keyword>
<dbReference type="Gene3D" id="2.30.30.1190">
    <property type="match status" value="1"/>
</dbReference>
<feature type="region of interest" description="Disordered" evidence="6">
    <location>
        <begin position="23"/>
        <end position="53"/>
    </location>
</feature>